<evidence type="ECO:0000313" key="4">
    <source>
        <dbReference type="EMBL" id="NNU40184.1"/>
    </source>
</evidence>
<dbReference type="AlphaFoldDB" id="A0A7Y3WHH3"/>
<proteinExistence type="predicted"/>
<dbReference type="PROSITE" id="PS00893">
    <property type="entry name" value="NUDIX_BOX"/>
    <property type="match status" value="1"/>
</dbReference>
<comment type="caution">
    <text evidence="4">The sequence shown here is derived from an EMBL/GenBank/DDBJ whole genome shotgun (WGS) entry which is preliminary data.</text>
</comment>
<organism evidence="4 5">
    <name type="scientific">Rhizobium sophorae</name>
    <dbReference type="NCBI Taxonomy" id="1535242"/>
    <lineage>
        <taxon>Bacteria</taxon>
        <taxon>Pseudomonadati</taxon>
        <taxon>Pseudomonadota</taxon>
        <taxon>Alphaproteobacteria</taxon>
        <taxon>Hyphomicrobiales</taxon>
        <taxon>Rhizobiaceae</taxon>
        <taxon>Rhizobium/Agrobacterium group</taxon>
        <taxon>Rhizobium</taxon>
    </lineage>
</organism>
<evidence type="ECO:0000259" key="3">
    <source>
        <dbReference type="PROSITE" id="PS51462"/>
    </source>
</evidence>
<keyword evidence="5" id="KW-1185">Reference proteome</keyword>
<evidence type="ECO:0000313" key="5">
    <source>
        <dbReference type="Proteomes" id="UP000519972"/>
    </source>
</evidence>
<reference evidence="4 5" key="1">
    <citation type="submission" date="2020-02" db="EMBL/GenBank/DDBJ databases">
        <authorList>
            <person name="Sun Q."/>
        </authorList>
    </citation>
    <scope>NUCLEOTIDE SEQUENCE [LARGE SCALE GENOMIC DNA]</scope>
    <source>
        <strain evidence="4 5">CCBAU 03386</strain>
    </source>
</reference>
<feature type="domain" description="Nudix hydrolase" evidence="3">
    <location>
        <begin position="8"/>
        <end position="136"/>
    </location>
</feature>
<dbReference type="RefSeq" id="WP_171377748.1">
    <property type="nucleotide sequence ID" value="NZ_JABFCN010000048.1"/>
</dbReference>
<dbReference type="Proteomes" id="UP000519972">
    <property type="component" value="Unassembled WGS sequence"/>
</dbReference>
<gene>
    <name evidence="4" type="ORF">G9X64_27625</name>
</gene>
<dbReference type="PROSITE" id="PS51462">
    <property type="entry name" value="NUDIX"/>
    <property type="match status" value="1"/>
</dbReference>
<comment type="cofactor">
    <cofactor evidence="1">
        <name>Mg(2+)</name>
        <dbReference type="ChEBI" id="CHEBI:18420"/>
    </cofactor>
</comment>
<accession>A0A7Y3WHH3</accession>
<dbReference type="Pfam" id="PF00293">
    <property type="entry name" value="NUDIX"/>
    <property type="match status" value="1"/>
</dbReference>
<dbReference type="SUPFAM" id="SSF55811">
    <property type="entry name" value="Nudix"/>
    <property type="match status" value="1"/>
</dbReference>
<dbReference type="PANTHER" id="PTHR43736:SF1">
    <property type="entry name" value="DIHYDRONEOPTERIN TRIPHOSPHATE DIPHOSPHATASE"/>
    <property type="match status" value="1"/>
</dbReference>
<dbReference type="PANTHER" id="PTHR43736">
    <property type="entry name" value="ADP-RIBOSE PYROPHOSPHATASE"/>
    <property type="match status" value="1"/>
</dbReference>
<dbReference type="Gene3D" id="3.90.79.10">
    <property type="entry name" value="Nucleoside Triphosphate Pyrophosphohydrolase"/>
    <property type="match status" value="1"/>
</dbReference>
<keyword evidence="2" id="KW-0378">Hydrolase</keyword>
<protein>
    <submittedName>
        <fullName evidence="4">NUDIX domain-containing protein</fullName>
    </submittedName>
</protein>
<dbReference type="GO" id="GO:0016787">
    <property type="term" value="F:hydrolase activity"/>
    <property type="evidence" value="ECO:0007669"/>
    <property type="project" value="UniProtKB-KW"/>
</dbReference>
<evidence type="ECO:0000256" key="2">
    <source>
        <dbReference type="ARBA" id="ARBA00022801"/>
    </source>
</evidence>
<evidence type="ECO:0000256" key="1">
    <source>
        <dbReference type="ARBA" id="ARBA00001946"/>
    </source>
</evidence>
<sequence>MGKPGLDFPGFGVGLVILRDARILLYKRMRPPEAGYWNIVGGKVGHMEPAEEAARREAEEETGLTIGHIERIGMTEQIIDADRQHWISILYLVRDVEGEPQLTEPDKLSDFGWFPLTDLPTPLSAFTKAAIEALPPGERG</sequence>
<dbReference type="InterPro" id="IPR015797">
    <property type="entry name" value="NUDIX_hydrolase-like_dom_sf"/>
</dbReference>
<name>A0A7Y3WHH3_9HYPH</name>
<dbReference type="InterPro" id="IPR000086">
    <property type="entry name" value="NUDIX_hydrolase_dom"/>
</dbReference>
<dbReference type="EMBL" id="JABFCN010000048">
    <property type="protein sequence ID" value="NNU40184.1"/>
    <property type="molecule type" value="Genomic_DNA"/>
</dbReference>
<dbReference type="InterPro" id="IPR020084">
    <property type="entry name" value="NUDIX_hydrolase_CS"/>
</dbReference>